<dbReference type="Pfam" id="PF02518">
    <property type="entry name" value="HATPase_c"/>
    <property type="match status" value="1"/>
</dbReference>
<dbReference type="AlphaFoldDB" id="A0A9X3X1W4"/>
<dbReference type="SUPFAM" id="SSF55874">
    <property type="entry name" value="ATPase domain of HSP90 chaperone/DNA topoisomerase II/histidine kinase"/>
    <property type="match status" value="1"/>
</dbReference>
<keyword evidence="21" id="KW-1185">Reference proteome</keyword>
<evidence type="ECO:0000256" key="8">
    <source>
        <dbReference type="ARBA" id="ARBA00022692"/>
    </source>
</evidence>
<gene>
    <name evidence="20" type="ORF">KEG57_19180</name>
</gene>
<comment type="catalytic activity">
    <reaction evidence="1">
        <text>ATP + protein L-histidine = ADP + protein N-phospho-L-histidine.</text>
        <dbReference type="EC" id="2.7.13.3"/>
    </reaction>
</comment>
<dbReference type="Gene3D" id="1.10.287.130">
    <property type="match status" value="1"/>
</dbReference>
<dbReference type="SUPFAM" id="SSF55785">
    <property type="entry name" value="PYP-like sensor domain (PAS domain)"/>
    <property type="match status" value="2"/>
</dbReference>
<evidence type="ECO:0000256" key="11">
    <source>
        <dbReference type="ARBA" id="ARBA00022840"/>
    </source>
</evidence>
<evidence type="ECO:0000256" key="12">
    <source>
        <dbReference type="ARBA" id="ARBA00022989"/>
    </source>
</evidence>
<dbReference type="PROSITE" id="PS50113">
    <property type="entry name" value="PAC"/>
    <property type="match status" value="2"/>
</dbReference>
<keyword evidence="13" id="KW-0902">Two-component regulatory system</keyword>
<feature type="domain" description="PAC" evidence="19">
    <location>
        <begin position="221"/>
        <end position="273"/>
    </location>
</feature>
<dbReference type="GO" id="GO:0005886">
    <property type="term" value="C:plasma membrane"/>
    <property type="evidence" value="ECO:0007669"/>
    <property type="project" value="UniProtKB-SubCell"/>
</dbReference>
<dbReference type="InterPro" id="IPR038318">
    <property type="entry name" value="KdpD_sf"/>
</dbReference>
<feature type="transmembrane region" description="Helical" evidence="16">
    <location>
        <begin position="54"/>
        <end position="86"/>
    </location>
</feature>
<comment type="caution">
    <text evidence="20">The sequence shown here is derived from an EMBL/GenBank/DDBJ whole genome shotgun (WGS) entry which is preliminary data.</text>
</comment>
<dbReference type="CDD" id="cd00130">
    <property type="entry name" value="PAS"/>
    <property type="match status" value="2"/>
</dbReference>
<dbReference type="CDD" id="cd16922">
    <property type="entry name" value="HATPase_EvgS-ArcB-TorS-like"/>
    <property type="match status" value="1"/>
</dbReference>
<dbReference type="FunFam" id="3.30.565.10:FF:000023">
    <property type="entry name" value="PAS domain-containing sensor histidine kinase"/>
    <property type="match status" value="1"/>
</dbReference>
<dbReference type="InterPro" id="IPR013655">
    <property type="entry name" value="PAS_fold_3"/>
</dbReference>
<evidence type="ECO:0000256" key="16">
    <source>
        <dbReference type="SAM" id="Phobius"/>
    </source>
</evidence>
<dbReference type="Pfam" id="PF13426">
    <property type="entry name" value="PAS_9"/>
    <property type="match status" value="1"/>
</dbReference>
<evidence type="ECO:0000256" key="9">
    <source>
        <dbReference type="ARBA" id="ARBA00022741"/>
    </source>
</evidence>
<keyword evidence="12 16" id="KW-1133">Transmembrane helix</keyword>
<accession>A0A9X3X1W4</accession>
<dbReference type="Gene3D" id="3.30.565.10">
    <property type="entry name" value="Histidine kinase-like ATPase, C-terminal domain"/>
    <property type="match status" value="1"/>
</dbReference>
<dbReference type="GO" id="GO:0000155">
    <property type="term" value="F:phosphorelay sensor kinase activity"/>
    <property type="evidence" value="ECO:0007669"/>
    <property type="project" value="InterPro"/>
</dbReference>
<evidence type="ECO:0000256" key="6">
    <source>
        <dbReference type="ARBA" id="ARBA00022553"/>
    </source>
</evidence>
<dbReference type="InterPro" id="IPR036097">
    <property type="entry name" value="HisK_dim/P_sf"/>
</dbReference>
<dbReference type="SMART" id="SM00388">
    <property type="entry name" value="HisKA"/>
    <property type="match status" value="1"/>
</dbReference>
<evidence type="ECO:0000313" key="21">
    <source>
        <dbReference type="Proteomes" id="UP001151081"/>
    </source>
</evidence>
<dbReference type="InterPro" id="IPR005467">
    <property type="entry name" value="His_kinase_dom"/>
</dbReference>
<evidence type="ECO:0000313" key="20">
    <source>
        <dbReference type="EMBL" id="MDC3982647.1"/>
    </source>
</evidence>
<organism evidence="20 21">
    <name type="scientific">Polyangium jinanense</name>
    <dbReference type="NCBI Taxonomy" id="2829994"/>
    <lineage>
        <taxon>Bacteria</taxon>
        <taxon>Pseudomonadati</taxon>
        <taxon>Myxococcota</taxon>
        <taxon>Polyangia</taxon>
        <taxon>Polyangiales</taxon>
        <taxon>Polyangiaceae</taxon>
        <taxon>Polyangium</taxon>
    </lineage>
</organism>
<dbReference type="InterPro" id="IPR025201">
    <property type="entry name" value="KdpD_TM"/>
</dbReference>
<feature type="coiled-coil region" evidence="15">
    <location>
        <begin position="387"/>
        <end position="415"/>
    </location>
</feature>
<dbReference type="PRINTS" id="PR00344">
    <property type="entry name" value="BCTRLSENSOR"/>
</dbReference>
<reference evidence="20 21" key="1">
    <citation type="submission" date="2021-04" db="EMBL/GenBank/DDBJ databases">
        <title>Genome analysis of Polyangium sp.</title>
        <authorList>
            <person name="Li Y."/>
            <person name="Wang J."/>
        </authorList>
    </citation>
    <scope>NUCLEOTIDE SEQUENCE [LARGE SCALE GENOMIC DNA]</scope>
    <source>
        <strain evidence="20 21">SDU14</strain>
    </source>
</reference>
<evidence type="ECO:0000256" key="5">
    <source>
        <dbReference type="ARBA" id="ARBA00022475"/>
    </source>
</evidence>
<feature type="transmembrane region" description="Helical" evidence="16">
    <location>
        <begin position="101"/>
        <end position="119"/>
    </location>
</feature>
<evidence type="ECO:0000256" key="3">
    <source>
        <dbReference type="ARBA" id="ARBA00004236"/>
    </source>
</evidence>
<keyword evidence="15" id="KW-0175">Coiled coil</keyword>
<dbReference type="CDD" id="cd00082">
    <property type="entry name" value="HisKA"/>
    <property type="match status" value="1"/>
</dbReference>
<feature type="domain" description="Histidine kinase" evidence="17">
    <location>
        <begin position="419"/>
        <end position="637"/>
    </location>
</feature>
<feature type="domain" description="PAS" evidence="18">
    <location>
        <begin position="274"/>
        <end position="345"/>
    </location>
</feature>
<dbReference type="InterPro" id="IPR003594">
    <property type="entry name" value="HATPase_dom"/>
</dbReference>
<dbReference type="SUPFAM" id="SSF47384">
    <property type="entry name" value="Homodimeric domain of signal transducing histidine kinase"/>
    <property type="match status" value="1"/>
</dbReference>
<dbReference type="EMBL" id="JAGTJJ010000009">
    <property type="protein sequence ID" value="MDC3982647.1"/>
    <property type="molecule type" value="Genomic_DNA"/>
</dbReference>
<dbReference type="Pfam" id="PF00512">
    <property type="entry name" value="HisKA"/>
    <property type="match status" value="1"/>
</dbReference>
<dbReference type="Pfam" id="PF08447">
    <property type="entry name" value="PAS_3"/>
    <property type="match status" value="1"/>
</dbReference>
<dbReference type="InterPro" id="IPR035965">
    <property type="entry name" value="PAS-like_dom_sf"/>
</dbReference>
<dbReference type="Gene3D" id="1.20.120.620">
    <property type="entry name" value="Backbone structure of the membrane domain of e. Coli histidine kinase receptor kdpd"/>
    <property type="match status" value="1"/>
</dbReference>
<feature type="transmembrane region" description="Helical" evidence="16">
    <location>
        <begin position="23"/>
        <end position="42"/>
    </location>
</feature>
<dbReference type="NCBIfam" id="TIGR00229">
    <property type="entry name" value="sensory_box"/>
    <property type="match status" value="2"/>
</dbReference>
<evidence type="ECO:0000256" key="15">
    <source>
        <dbReference type="SAM" id="Coils"/>
    </source>
</evidence>
<dbReference type="InterPro" id="IPR036890">
    <property type="entry name" value="HATPase_C_sf"/>
</dbReference>
<sequence length="656" mass="71144">MPSRVDFLPGTWKGPRHGTNSPAGLFLVLGTVGGTVVLRESLAPLLGASSPMLAFVLPVTICAALGGFWLGILATICALGAGYFFFIEPVHAPTLTSPADLARIGLFTCIGVAISAVSGRMHREVARSREAERIIAERAQASATNAQHFRTLVASRTLGVATFRGDAIVDANPAFLDLLGWSSHEFAELDGKLTWSELTPSEHRGADDLAARQLRTVGYCAPYEKEFFRKDGSRVPALIGGAVVLGRDGRDLTGMFYVVDLSRLRRAEQALRESEARLRLALDAARAGSWAWDVATNHLVWSERNYELYGVDPRCVATVERWIEAIHPDDRARIVDESERMLASGAEHFRLELRVARGAHGIRWIAALGQVHRDERGNVVRAAGLTLDITERRNIEESERAARAEAERVSHLKDEFVATLSHELRTPLTSILGWAQVLSRSPHGGDKPHRGLEVIERNARVLSQIVSDLLDVSRIVTGKIHLDVAPFDLGAVVASATETVRPSAEQKGVALDVSVTPIGEPLLGDDARIEQLLWNLLSNAIKFSPTGGRVEVVVRPQRGRAVIVVRDSGQGIAPEFLPHLFERFRQEDASSSRRYGGLGLGLSIVKHITDLHGGRVVAESAGPGRGATFTVELPLASEGRVMAARLASPEAVRRAG</sequence>
<keyword evidence="10" id="KW-0418">Kinase</keyword>
<dbReference type="SMART" id="SM00387">
    <property type="entry name" value="HATPase_c"/>
    <property type="match status" value="1"/>
</dbReference>
<keyword evidence="6" id="KW-0597">Phosphoprotein</keyword>
<evidence type="ECO:0000259" key="19">
    <source>
        <dbReference type="PROSITE" id="PS50113"/>
    </source>
</evidence>
<name>A0A9X3X1W4_9BACT</name>
<evidence type="ECO:0000256" key="7">
    <source>
        <dbReference type="ARBA" id="ARBA00022679"/>
    </source>
</evidence>
<feature type="domain" description="PAC" evidence="19">
    <location>
        <begin position="349"/>
        <end position="401"/>
    </location>
</feature>
<evidence type="ECO:0000256" key="4">
    <source>
        <dbReference type="ARBA" id="ARBA00012438"/>
    </source>
</evidence>
<dbReference type="PROSITE" id="PS50112">
    <property type="entry name" value="PAS"/>
    <property type="match status" value="1"/>
</dbReference>
<dbReference type="Proteomes" id="UP001151081">
    <property type="component" value="Unassembled WGS sequence"/>
</dbReference>
<evidence type="ECO:0000256" key="2">
    <source>
        <dbReference type="ARBA" id="ARBA00004141"/>
    </source>
</evidence>
<dbReference type="SMART" id="SM00091">
    <property type="entry name" value="PAS"/>
    <property type="match status" value="2"/>
</dbReference>
<evidence type="ECO:0000259" key="18">
    <source>
        <dbReference type="PROSITE" id="PS50112"/>
    </source>
</evidence>
<dbReference type="InterPro" id="IPR000700">
    <property type="entry name" value="PAS-assoc_C"/>
</dbReference>
<keyword evidence="7" id="KW-0808">Transferase</keyword>
<evidence type="ECO:0000256" key="14">
    <source>
        <dbReference type="ARBA" id="ARBA00023136"/>
    </source>
</evidence>
<evidence type="ECO:0000256" key="10">
    <source>
        <dbReference type="ARBA" id="ARBA00022777"/>
    </source>
</evidence>
<keyword evidence="9" id="KW-0547">Nucleotide-binding</keyword>
<dbReference type="PANTHER" id="PTHR43547:SF2">
    <property type="entry name" value="HYBRID SIGNAL TRANSDUCTION HISTIDINE KINASE C"/>
    <property type="match status" value="1"/>
</dbReference>
<comment type="subcellular location">
    <subcellularLocation>
        <location evidence="3">Cell membrane</location>
    </subcellularLocation>
    <subcellularLocation>
        <location evidence="2">Membrane</location>
        <topology evidence="2">Multi-pass membrane protein</topology>
    </subcellularLocation>
</comment>
<keyword evidence="8 16" id="KW-0812">Transmembrane</keyword>
<dbReference type="PROSITE" id="PS50109">
    <property type="entry name" value="HIS_KIN"/>
    <property type="match status" value="1"/>
</dbReference>
<proteinExistence type="predicted"/>
<dbReference type="Gene3D" id="3.30.450.20">
    <property type="entry name" value="PAS domain"/>
    <property type="match status" value="2"/>
</dbReference>
<dbReference type="Pfam" id="PF13493">
    <property type="entry name" value="DUF4118"/>
    <property type="match status" value="1"/>
</dbReference>
<protein>
    <recommendedName>
        <fullName evidence="4">histidine kinase</fullName>
        <ecNumber evidence="4">2.7.13.3</ecNumber>
    </recommendedName>
</protein>
<dbReference type="InterPro" id="IPR000014">
    <property type="entry name" value="PAS"/>
</dbReference>
<dbReference type="GO" id="GO:0005524">
    <property type="term" value="F:ATP binding"/>
    <property type="evidence" value="ECO:0007669"/>
    <property type="project" value="UniProtKB-KW"/>
</dbReference>
<dbReference type="EC" id="2.7.13.3" evidence="4"/>
<dbReference type="InterPro" id="IPR001610">
    <property type="entry name" value="PAC"/>
</dbReference>
<dbReference type="Gene3D" id="2.10.70.100">
    <property type="match status" value="1"/>
</dbReference>
<evidence type="ECO:0000256" key="13">
    <source>
        <dbReference type="ARBA" id="ARBA00023012"/>
    </source>
</evidence>
<keyword evidence="5" id="KW-1003">Cell membrane</keyword>
<keyword evidence="14 16" id="KW-0472">Membrane</keyword>
<keyword evidence="11" id="KW-0067">ATP-binding</keyword>
<dbReference type="InterPro" id="IPR003661">
    <property type="entry name" value="HisK_dim/P_dom"/>
</dbReference>
<dbReference type="PANTHER" id="PTHR43547">
    <property type="entry name" value="TWO-COMPONENT HISTIDINE KINASE"/>
    <property type="match status" value="1"/>
</dbReference>
<dbReference type="InterPro" id="IPR004358">
    <property type="entry name" value="Sig_transdc_His_kin-like_C"/>
</dbReference>
<evidence type="ECO:0000256" key="1">
    <source>
        <dbReference type="ARBA" id="ARBA00000085"/>
    </source>
</evidence>
<dbReference type="RefSeq" id="WP_272422515.1">
    <property type="nucleotide sequence ID" value="NZ_JAGTJJ010000009.1"/>
</dbReference>
<evidence type="ECO:0000259" key="17">
    <source>
        <dbReference type="PROSITE" id="PS50109"/>
    </source>
</evidence>
<dbReference type="SMART" id="SM00086">
    <property type="entry name" value="PAC"/>
    <property type="match status" value="2"/>
</dbReference>